<sequence length="107" mass="11855">MVEHMTDQPKETTNKDTQTSSNQSDGDHTVDDWNSIGDLARTILSGVKARKKATEDVAPSVADFAQSREDVASNQIVRRVVRAGNRRKGCSLAGHDNENFRTEQQVK</sequence>
<feature type="compositionally biased region" description="Basic and acidic residues" evidence="1">
    <location>
        <begin position="95"/>
        <end position="107"/>
    </location>
</feature>
<reference evidence="3" key="1">
    <citation type="submission" date="2017-11" db="EMBL/GenBank/DDBJ databases">
        <authorList>
            <person name="Kuznetsova I."/>
            <person name="Sazanova A."/>
            <person name="Chirak E."/>
            <person name="Safronova V."/>
            <person name="Willems A."/>
        </authorList>
    </citation>
    <scope>NUCLEOTIDE SEQUENCE [LARGE SCALE GENOMIC DNA]</scope>
    <source>
        <strain evidence="3">PEPV15</strain>
    </source>
</reference>
<keyword evidence="3" id="KW-1185">Reference proteome</keyword>
<dbReference type="EMBL" id="PGGN01000002">
    <property type="protein sequence ID" value="PSH57923.1"/>
    <property type="molecule type" value="Genomic_DNA"/>
</dbReference>
<feature type="compositionally biased region" description="Polar residues" evidence="1">
    <location>
        <begin position="15"/>
        <end position="24"/>
    </location>
</feature>
<protein>
    <submittedName>
        <fullName evidence="2">Uncharacterized protein</fullName>
    </submittedName>
</protein>
<accession>A0A2P7AUU4</accession>
<comment type="caution">
    <text evidence="2">The sequence shown here is derived from an EMBL/GenBank/DDBJ whole genome shotgun (WGS) entry which is preliminary data.</text>
</comment>
<evidence type="ECO:0000256" key="1">
    <source>
        <dbReference type="SAM" id="MobiDB-lite"/>
    </source>
</evidence>
<evidence type="ECO:0000313" key="3">
    <source>
        <dbReference type="Proteomes" id="UP000241158"/>
    </source>
</evidence>
<dbReference type="Proteomes" id="UP000241158">
    <property type="component" value="Unassembled WGS sequence"/>
</dbReference>
<proteinExistence type="predicted"/>
<evidence type="ECO:0000313" key="2">
    <source>
        <dbReference type="EMBL" id="PSH57923.1"/>
    </source>
</evidence>
<name>A0A2P7AUU4_9HYPH</name>
<organism evidence="2 3">
    <name type="scientific">Phyllobacterium endophyticum</name>
    <dbReference type="NCBI Taxonomy" id="1149773"/>
    <lineage>
        <taxon>Bacteria</taxon>
        <taxon>Pseudomonadati</taxon>
        <taxon>Pseudomonadota</taxon>
        <taxon>Alphaproteobacteria</taxon>
        <taxon>Hyphomicrobiales</taxon>
        <taxon>Phyllobacteriaceae</taxon>
        <taxon>Phyllobacterium</taxon>
    </lineage>
</organism>
<gene>
    <name evidence="2" type="ORF">CU100_09545</name>
</gene>
<feature type="region of interest" description="Disordered" evidence="1">
    <location>
        <begin position="87"/>
        <end position="107"/>
    </location>
</feature>
<dbReference type="AlphaFoldDB" id="A0A2P7AUU4"/>
<feature type="compositionally biased region" description="Basic and acidic residues" evidence="1">
    <location>
        <begin position="1"/>
        <end position="14"/>
    </location>
</feature>
<feature type="region of interest" description="Disordered" evidence="1">
    <location>
        <begin position="1"/>
        <end position="33"/>
    </location>
</feature>